<feature type="region of interest" description="Disordered" evidence="1">
    <location>
        <begin position="35"/>
        <end position="65"/>
    </location>
</feature>
<keyword evidence="3" id="KW-1185">Reference proteome</keyword>
<organism evidence="2 3">
    <name type="scientific">Laccaria amethystina LaAM-08-1</name>
    <dbReference type="NCBI Taxonomy" id="1095629"/>
    <lineage>
        <taxon>Eukaryota</taxon>
        <taxon>Fungi</taxon>
        <taxon>Dikarya</taxon>
        <taxon>Basidiomycota</taxon>
        <taxon>Agaricomycotina</taxon>
        <taxon>Agaricomycetes</taxon>
        <taxon>Agaricomycetidae</taxon>
        <taxon>Agaricales</taxon>
        <taxon>Agaricineae</taxon>
        <taxon>Hydnangiaceae</taxon>
        <taxon>Laccaria</taxon>
    </lineage>
</organism>
<accession>A0A0C9XRS2</accession>
<evidence type="ECO:0000313" key="2">
    <source>
        <dbReference type="EMBL" id="KIK07711.1"/>
    </source>
</evidence>
<reference evidence="3" key="2">
    <citation type="submission" date="2015-01" db="EMBL/GenBank/DDBJ databases">
        <title>Evolutionary Origins and Diversification of the Mycorrhizal Mutualists.</title>
        <authorList>
            <consortium name="DOE Joint Genome Institute"/>
            <consortium name="Mycorrhizal Genomics Consortium"/>
            <person name="Kohler A."/>
            <person name="Kuo A."/>
            <person name="Nagy L.G."/>
            <person name="Floudas D."/>
            <person name="Copeland A."/>
            <person name="Barry K.W."/>
            <person name="Cichocki N."/>
            <person name="Veneault-Fourrey C."/>
            <person name="LaButti K."/>
            <person name="Lindquist E.A."/>
            <person name="Lipzen A."/>
            <person name="Lundell T."/>
            <person name="Morin E."/>
            <person name="Murat C."/>
            <person name="Riley R."/>
            <person name="Ohm R."/>
            <person name="Sun H."/>
            <person name="Tunlid A."/>
            <person name="Henrissat B."/>
            <person name="Grigoriev I.V."/>
            <person name="Hibbett D.S."/>
            <person name="Martin F."/>
        </authorList>
    </citation>
    <scope>NUCLEOTIDE SEQUENCE [LARGE SCALE GENOMIC DNA]</scope>
    <source>
        <strain evidence="3">LaAM-08-1</strain>
    </source>
</reference>
<name>A0A0C9XRS2_9AGAR</name>
<dbReference type="Proteomes" id="UP000054477">
    <property type="component" value="Unassembled WGS sequence"/>
</dbReference>
<evidence type="ECO:0000313" key="3">
    <source>
        <dbReference type="Proteomes" id="UP000054477"/>
    </source>
</evidence>
<evidence type="ECO:0000256" key="1">
    <source>
        <dbReference type="SAM" id="MobiDB-lite"/>
    </source>
</evidence>
<gene>
    <name evidence="2" type="ORF">K443DRAFT_673282</name>
</gene>
<dbReference type="EMBL" id="KN838546">
    <property type="protein sequence ID" value="KIK07711.1"/>
    <property type="molecule type" value="Genomic_DNA"/>
</dbReference>
<reference evidence="2 3" key="1">
    <citation type="submission" date="2014-04" db="EMBL/GenBank/DDBJ databases">
        <authorList>
            <consortium name="DOE Joint Genome Institute"/>
            <person name="Kuo A."/>
            <person name="Kohler A."/>
            <person name="Nagy L.G."/>
            <person name="Floudas D."/>
            <person name="Copeland A."/>
            <person name="Barry K.W."/>
            <person name="Cichocki N."/>
            <person name="Veneault-Fourrey C."/>
            <person name="LaButti K."/>
            <person name="Lindquist E.A."/>
            <person name="Lipzen A."/>
            <person name="Lundell T."/>
            <person name="Morin E."/>
            <person name="Murat C."/>
            <person name="Sun H."/>
            <person name="Tunlid A."/>
            <person name="Henrissat B."/>
            <person name="Grigoriev I.V."/>
            <person name="Hibbett D.S."/>
            <person name="Martin F."/>
            <person name="Nordberg H.P."/>
            <person name="Cantor M.N."/>
            <person name="Hua S.X."/>
        </authorList>
    </citation>
    <scope>NUCLEOTIDE SEQUENCE [LARGE SCALE GENOMIC DNA]</scope>
    <source>
        <strain evidence="2 3">LaAM-08-1</strain>
    </source>
</reference>
<protein>
    <submittedName>
        <fullName evidence="2">Uncharacterized protein</fullName>
    </submittedName>
</protein>
<proteinExistence type="predicted"/>
<dbReference type="AlphaFoldDB" id="A0A0C9XRS2"/>
<sequence>MGKGKDWMGVWRKLELADEGCVALQGEALVSGSVPYANGHAQSPRKSSHHQERRRISDESVPRGRGCARPCCLFNVGTHFAFARPTL</sequence>
<dbReference type="HOGENOM" id="CLU_2483677_0_0_1"/>